<accession>A0A0C2SRV0</accession>
<protein>
    <submittedName>
        <fullName evidence="1">Uncharacterized protein</fullName>
    </submittedName>
</protein>
<dbReference type="HOGENOM" id="CLU_900061_0_0_1"/>
<evidence type="ECO:0000313" key="1">
    <source>
        <dbReference type="EMBL" id="KIL56744.1"/>
    </source>
</evidence>
<evidence type="ECO:0000313" key="2">
    <source>
        <dbReference type="Proteomes" id="UP000054549"/>
    </source>
</evidence>
<dbReference type="Proteomes" id="UP000054549">
    <property type="component" value="Unassembled WGS sequence"/>
</dbReference>
<sequence length="309" mass="34558">MHLEEKRWKKLNSGIKTTELIKPGDDGQRQQAAIISVEQVRVVNELTSASLPTPPPCLTPSPPPGLPALPRSGDYIRLQPAQSARITNTFKPSQIRRAARQTKRTSFSHVNPLTPVSMKIYSGPLFLIDEIRWLPFNGYNAIFHTLSAQSWVNRDRGVMSNLEIYVNIIPEYPIPKTTFTSQDSRNLSSSVVNLGSLLRIPSIYIRIQQRPWRMHSSPTKPWRRTSSEQSERVRAALLQAVIATASLLTAMVVPSSLCRLALLPDAAYLCDGAGTIRSSPEYRLGLQLEGLVFVIDWINNATFFKSSPK</sequence>
<dbReference type="AlphaFoldDB" id="A0A0C2SRV0"/>
<organism evidence="1 2">
    <name type="scientific">Amanita muscaria (strain Koide BX008)</name>
    <dbReference type="NCBI Taxonomy" id="946122"/>
    <lineage>
        <taxon>Eukaryota</taxon>
        <taxon>Fungi</taxon>
        <taxon>Dikarya</taxon>
        <taxon>Basidiomycota</taxon>
        <taxon>Agaricomycotina</taxon>
        <taxon>Agaricomycetes</taxon>
        <taxon>Agaricomycetidae</taxon>
        <taxon>Agaricales</taxon>
        <taxon>Pluteineae</taxon>
        <taxon>Amanitaceae</taxon>
        <taxon>Amanita</taxon>
    </lineage>
</organism>
<name>A0A0C2SRV0_AMAMK</name>
<keyword evidence="2" id="KW-1185">Reference proteome</keyword>
<dbReference type="InParanoid" id="A0A0C2SRV0"/>
<proteinExistence type="predicted"/>
<gene>
    <name evidence="1" type="ORF">M378DRAFT_16808</name>
</gene>
<reference evidence="1 2" key="1">
    <citation type="submission" date="2014-04" db="EMBL/GenBank/DDBJ databases">
        <title>Evolutionary Origins and Diversification of the Mycorrhizal Mutualists.</title>
        <authorList>
            <consortium name="DOE Joint Genome Institute"/>
            <consortium name="Mycorrhizal Genomics Consortium"/>
            <person name="Kohler A."/>
            <person name="Kuo A."/>
            <person name="Nagy L.G."/>
            <person name="Floudas D."/>
            <person name="Copeland A."/>
            <person name="Barry K.W."/>
            <person name="Cichocki N."/>
            <person name="Veneault-Fourrey C."/>
            <person name="LaButti K."/>
            <person name="Lindquist E.A."/>
            <person name="Lipzen A."/>
            <person name="Lundell T."/>
            <person name="Morin E."/>
            <person name="Murat C."/>
            <person name="Riley R."/>
            <person name="Ohm R."/>
            <person name="Sun H."/>
            <person name="Tunlid A."/>
            <person name="Henrissat B."/>
            <person name="Grigoriev I.V."/>
            <person name="Hibbett D.S."/>
            <person name="Martin F."/>
        </authorList>
    </citation>
    <scope>NUCLEOTIDE SEQUENCE [LARGE SCALE GENOMIC DNA]</scope>
    <source>
        <strain evidence="1 2">Koide BX008</strain>
    </source>
</reference>
<dbReference type="EMBL" id="KN818402">
    <property type="protein sequence ID" value="KIL56744.1"/>
    <property type="molecule type" value="Genomic_DNA"/>
</dbReference>